<dbReference type="Proteomes" id="UP000000768">
    <property type="component" value="Chromosome 7"/>
</dbReference>
<keyword evidence="3" id="KW-1185">Reference proteome</keyword>
<accession>A0A1Z5R978</accession>
<evidence type="ECO:0000256" key="1">
    <source>
        <dbReference type="SAM" id="MobiDB-lite"/>
    </source>
</evidence>
<evidence type="ECO:0000313" key="3">
    <source>
        <dbReference type="Proteomes" id="UP000000768"/>
    </source>
</evidence>
<feature type="compositionally biased region" description="Low complexity" evidence="1">
    <location>
        <begin position="1"/>
        <end position="15"/>
    </location>
</feature>
<evidence type="ECO:0000313" key="2">
    <source>
        <dbReference type="EMBL" id="OQU79946.1"/>
    </source>
</evidence>
<reference evidence="3" key="2">
    <citation type="journal article" date="2018" name="Plant J.">
        <title>The Sorghum bicolor reference genome: improved assembly, gene annotations, a transcriptome atlas, and signatures of genome organization.</title>
        <authorList>
            <person name="McCormick R.F."/>
            <person name="Truong S.K."/>
            <person name="Sreedasyam A."/>
            <person name="Jenkins J."/>
            <person name="Shu S."/>
            <person name="Sims D."/>
            <person name="Kennedy M."/>
            <person name="Amirebrahimi M."/>
            <person name="Weers B.D."/>
            <person name="McKinley B."/>
            <person name="Mattison A."/>
            <person name="Morishige D.T."/>
            <person name="Grimwood J."/>
            <person name="Schmutz J."/>
            <person name="Mullet J.E."/>
        </authorList>
    </citation>
    <scope>NUCLEOTIDE SEQUENCE [LARGE SCALE GENOMIC DNA]</scope>
    <source>
        <strain evidence="3">cv. BTx623</strain>
    </source>
</reference>
<dbReference type="InParanoid" id="A0A1Z5R978"/>
<protein>
    <submittedName>
        <fullName evidence="2">Uncharacterized protein</fullName>
    </submittedName>
</protein>
<dbReference type="AlphaFoldDB" id="A0A1Z5R978"/>
<gene>
    <name evidence="2" type="ORF">SORBI_3007G049766</name>
</gene>
<dbReference type="Gramene" id="OQU79946">
    <property type="protein sequence ID" value="OQU79946"/>
    <property type="gene ID" value="SORBI_3007G049766"/>
</dbReference>
<feature type="region of interest" description="Disordered" evidence="1">
    <location>
        <begin position="1"/>
        <end position="25"/>
    </location>
</feature>
<proteinExistence type="predicted"/>
<dbReference type="EMBL" id="CM000766">
    <property type="protein sequence ID" value="OQU79946.1"/>
    <property type="molecule type" value="Genomic_DNA"/>
</dbReference>
<sequence>MLVLPCSGSVSSRRPSPSPSPQVPTRLSCRQASRLPSVSCSTPELCSCLMASAVHDIESRHRRCCPAAPVTLISDAELLTTETGTAGSGLLLLIFCMHALPRMFLNFQSGCLFCCALSVAVD</sequence>
<reference evidence="2 3" key="1">
    <citation type="journal article" date="2009" name="Nature">
        <title>The Sorghum bicolor genome and the diversification of grasses.</title>
        <authorList>
            <person name="Paterson A.H."/>
            <person name="Bowers J.E."/>
            <person name="Bruggmann R."/>
            <person name="Dubchak I."/>
            <person name="Grimwood J."/>
            <person name="Gundlach H."/>
            <person name="Haberer G."/>
            <person name="Hellsten U."/>
            <person name="Mitros T."/>
            <person name="Poliakov A."/>
            <person name="Schmutz J."/>
            <person name="Spannagl M."/>
            <person name="Tang H."/>
            <person name="Wang X."/>
            <person name="Wicker T."/>
            <person name="Bharti A.K."/>
            <person name="Chapman J."/>
            <person name="Feltus F.A."/>
            <person name="Gowik U."/>
            <person name="Grigoriev I.V."/>
            <person name="Lyons E."/>
            <person name="Maher C.A."/>
            <person name="Martis M."/>
            <person name="Narechania A."/>
            <person name="Otillar R.P."/>
            <person name="Penning B.W."/>
            <person name="Salamov A.A."/>
            <person name="Wang Y."/>
            <person name="Zhang L."/>
            <person name="Carpita N.C."/>
            <person name="Freeling M."/>
            <person name="Gingle A.R."/>
            <person name="Hash C.T."/>
            <person name="Keller B."/>
            <person name="Klein P."/>
            <person name="Kresovich S."/>
            <person name="McCann M.C."/>
            <person name="Ming R."/>
            <person name="Peterson D.G."/>
            <person name="Mehboob-ur-Rahman"/>
            <person name="Ware D."/>
            <person name="Westhoff P."/>
            <person name="Mayer K.F."/>
            <person name="Messing J."/>
            <person name="Rokhsar D.S."/>
        </authorList>
    </citation>
    <scope>NUCLEOTIDE SEQUENCE [LARGE SCALE GENOMIC DNA]</scope>
    <source>
        <strain evidence="3">cv. BTx623</strain>
    </source>
</reference>
<organism evidence="2 3">
    <name type="scientific">Sorghum bicolor</name>
    <name type="common">Sorghum</name>
    <name type="synonym">Sorghum vulgare</name>
    <dbReference type="NCBI Taxonomy" id="4558"/>
    <lineage>
        <taxon>Eukaryota</taxon>
        <taxon>Viridiplantae</taxon>
        <taxon>Streptophyta</taxon>
        <taxon>Embryophyta</taxon>
        <taxon>Tracheophyta</taxon>
        <taxon>Spermatophyta</taxon>
        <taxon>Magnoliopsida</taxon>
        <taxon>Liliopsida</taxon>
        <taxon>Poales</taxon>
        <taxon>Poaceae</taxon>
        <taxon>PACMAD clade</taxon>
        <taxon>Panicoideae</taxon>
        <taxon>Andropogonodae</taxon>
        <taxon>Andropogoneae</taxon>
        <taxon>Sorghinae</taxon>
        <taxon>Sorghum</taxon>
    </lineage>
</organism>
<name>A0A1Z5R978_SORBI</name>